<feature type="compositionally biased region" description="Polar residues" evidence="2">
    <location>
        <begin position="240"/>
        <end position="251"/>
    </location>
</feature>
<gene>
    <name evidence="5" type="ORF">OIU84_013598</name>
</gene>
<organism evidence="5 6">
    <name type="scientific">Salix udensis</name>
    <dbReference type="NCBI Taxonomy" id="889485"/>
    <lineage>
        <taxon>Eukaryota</taxon>
        <taxon>Viridiplantae</taxon>
        <taxon>Streptophyta</taxon>
        <taxon>Embryophyta</taxon>
        <taxon>Tracheophyta</taxon>
        <taxon>Spermatophyta</taxon>
        <taxon>Magnoliopsida</taxon>
        <taxon>eudicotyledons</taxon>
        <taxon>Gunneridae</taxon>
        <taxon>Pentapetalae</taxon>
        <taxon>rosids</taxon>
        <taxon>fabids</taxon>
        <taxon>Malpighiales</taxon>
        <taxon>Salicaceae</taxon>
        <taxon>Saliceae</taxon>
        <taxon>Salix</taxon>
    </lineage>
</organism>
<comment type="caution">
    <text evidence="5">The sequence shown here is derived from an EMBL/GenBank/DDBJ whole genome shotgun (WGS) entry which is preliminary data.</text>
</comment>
<dbReference type="Proteomes" id="UP001162972">
    <property type="component" value="Chromosome 2"/>
</dbReference>
<name>A0AAD6NUL4_9ROSI</name>
<feature type="region of interest" description="Disordered" evidence="2">
    <location>
        <begin position="235"/>
        <end position="255"/>
    </location>
</feature>
<protein>
    <recommendedName>
        <fullName evidence="4">PGG domain-containing protein</fullName>
    </recommendedName>
</protein>
<accession>A0AAD6NUL4</accession>
<sequence>MMRSLFKYAMSGQWEEVIEIYRHNPTAYKARATKSGDTALHIAVNDGQEDTVRALVEIISSHTNSGATEVLKIANKRGNTPLHLAASTGNIKMCSCIARKDPSLVGVRNHDSETPFFSAALHGKKDAFLLLHSICGVDKGRLYYRRKDGETILHVTISGEYFDLSFQIIHLKIIYNCTFVEELRAEEVSNAPQDQSSDQHVDSHCYPKNYETCCNFFWLLKKIVEVVTKLYKDPKHQTGDAENQQGKQSATGVGGRRLMPSNYDTFYEFVKFVSKAMLVILGLGVMRKLLQQTIVYEYEHDGSSPLQSEVDETYPDMEELQEIARHTKNDQENEKSQSTGEDSKNKDGEGKEEKTSEIGKMKIQILTAEENGVTEMLEKILKLFQVGNMDLDKKNIVLMGTKKPKAPLMEMRETPIIIAAKNGIVEMMGEILEKFPEAINDVNAEKKNIVLLSVENRQPHVYQFLLLLKKNIVKESIFRQVDSKGNSALHLAATLGDFKPWRIPGAALQMQWEIKWFEFVKNSMPPNFFVRYNKEGKTPRDIFTETHKDLVKSGGEWLTNTSQSCSVVAALIATVAFATSSTVPGGINDTTGSPILEDQPAFKVFAISSLIALCFSVTSVVMFLAILTSRYQERDFGKDLPRKLLVGLTSLFVSIASVLVSFCAGHFFVLRDELEYAAYPVYAVTCLPVTFFAVAQFPLYFDLTWATFKKVPQRSYMAFA</sequence>
<dbReference type="SMART" id="SM00248">
    <property type="entry name" value="ANK"/>
    <property type="match status" value="6"/>
</dbReference>
<dbReference type="EMBL" id="JAPFFJ010000017">
    <property type="protein sequence ID" value="KAJ6405670.1"/>
    <property type="molecule type" value="Genomic_DNA"/>
</dbReference>
<dbReference type="InterPro" id="IPR036770">
    <property type="entry name" value="Ankyrin_rpt-contain_sf"/>
</dbReference>
<proteinExistence type="predicted"/>
<dbReference type="PROSITE" id="PS50297">
    <property type="entry name" value="ANK_REP_REGION"/>
    <property type="match status" value="1"/>
</dbReference>
<dbReference type="AlphaFoldDB" id="A0AAD6NUL4"/>
<dbReference type="PANTHER" id="PTHR24177">
    <property type="entry name" value="CASKIN"/>
    <property type="match status" value="1"/>
</dbReference>
<evidence type="ECO:0000259" key="4">
    <source>
        <dbReference type="Pfam" id="PF13962"/>
    </source>
</evidence>
<keyword evidence="3" id="KW-0812">Transmembrane</keyword>
<keyword evidence="3" id="KW-0472">Membrane</keyword>
<feature type="repeat" description="ANK" evidence="1">
    <location>
        <begin position="35"/>
        <end position="57"/>
    </location>
</feature>
<dbReference type="PROSITE" id="PS50088">
    <property type="entry name" value="ANK_REPEAT"/>
    <property type="match status" value="1"/>
</dbReference>
<keyword evidence="3" id="KW-1133">Transmembrane helix</keyword>
<feature type="region of interest" description="Disordered" evidence="2">
    <location>
        <begin position="325"/>
        <end position="356"/>
    </location>
</feature>
<feature type="domain" description="PGG" evidence="4">
    <location>
        <begin position="556"/>
        <end position="668"/>
    </location>
</feature>
<keyword evidence="6" id="KW-1185">Reference proteome</keyword>
<dbReference type="PANTHER" id="PTHR24177:SF103">
    <property type="entry name" value="PGG DOMAIN-CONTAINING PROTEIN"/>
    <property type="match status" value="1"/>
</dbReference>
<evidence type="ECO:0000256" key="2">
    <source>
        <dbReference type="SAM" id="MobiDB-lite"/>
    </source>
</evidence>
<dbReference type="InterPro" id="IPR026961">
    <property type="entry name" value="PGG_dom"/>
</dbReference>
<dbReference type="Gene3D" id="1.25.40.20">
    <property type="entry name" value="Ankyrin repeat-containing domain"/>
    <property type="match status" value="2"/>
</dbReference>
<evidence type="ECO:0000256" key="3">
    <source>
        <dbReference type="SAM" id="Phobius"/>
    </source>
</evidence>
<dbReference type="InterPro" id="IPR002110">
    <property type="entry name" value="Ankyrin_rpt"/>
</dbReference>
<evidence type="ECO:0000256" key="1">
    <source>
        <dbReference type="PROSITE-ProRule" id="PRU00023"/>
    </source>
</evidence>
<evidence type="ECO:0000313" key="6">
    <source>
        <dbReference type="Proteomes" id="UP001162972"/>
    </source>
</evidence>
<feature type="transmembrane region" description="Helical" evidence="3">
    <location>
        <begin position="648"/>
        <end position="669"/>
    </location>
</feature>
<dbReference type="Pfam" id="PF12796">
    <property type="entry name" value="Ank_2"/>
    <property type="match status" value="1"/>
</dbReference>
<feature type="transmembrane region" description="Helical" evidence="3">
    <location>
        <begin position="681"/>
        <end position="701"/>
    </location>
</feature>
<dbReference type="Pfam" id="PF13962">
    <property type="entry name" value="PGG"/>
    <property type="match status" value="1"/>
</dbReference>
<evidence type="ECO:0000313" key="5">
    <source>
        <dbReference type="EMBL" id="KAJ6405670.1"/>
    </source>
</evidence>
<keyword evidence="1" id="KW-0040">ANK repeat</keyword>
<dbReference type="SUPFAM" id="SSF48403">
    <property type="entry name" value="Ankyrin repeat"/>
    <property type="match status" value="2"/>
</dbReference>
<reference evidence="5 6" key="1">
    <citation type="journal article" date="2023" name="Int. J. Mol. Sci.">
        <title>De Novo Assembly and Annotation of 11 Diverse Shrub Willow (Salix) Genomes Reveals Novel Gene Organization in Sex-Linked Regions.</title>
        <authorList>
            <person name="Hyden B."/>
            <person name="Feng K."/>
            <person name="Yates T.B."/>
            <person name="Jawdy S."/>
            <person name="Cereghino C."/>
            <person name="Smart L.B."/>
            <person name="Muchero W."/>
        </authorList>
    </citation>
    <scope>NUCLEOTIDE SEQUENCE [LARGE SCALE GENOMIC DNA]</scope>
    <source>
        <tissue evidence="5">Shoot tip</tissue>
    </source>
</reference>
<feature type="transmembrane region" description="Helical" evidence="3">
    <location>
        <begin position="604"/>
        <end position="627"/>
    </location>
</feature>
<dbReference type="GO" id="GO:0016020">
    <property type="term" value="C:membrane"/>
    <property type="evidence" value="ECO:0007669"/>
    <property type="project" value="TreeGrafter"/>
</dbReference>